<feature type="region of interest" description="Disordered" evidence="1">
    <location>
        <begin position="200"/>
        <end position="243"/>
    </location>
</feature>
<evidence type="ECO:0000313" key="3">
    <source>
        <dbReference type="Proteomes" id="UP001147760"/>
    </source>
</evidence>
<proteinExistence type="predicted"/>
<organism evidence="2 3">
    <name type="scientific">Penicillium desertorum</name>
    <dbReference type="NCBI Taxonomy" id="1303715"/>
    <lineage>
        <taxon>Eukaryota</taxon>
        <taxon>Fungi</taxon>
        <taxon>Dikarya</taxon>
        <taxon>Ascomycota</taxon>
        <taxon>Pezizomycotina</taxon>
        <taxon>Eurotiomycetes</taxon>
        <taxon>Eurotiomycetidae</taxon>
        <taxon>Eurotiales</taxon>
        <taxon>Aspergillaceae</taxon>
        <taxon>Penicillium</taxon>
    </lineage>
</organism>
<feature type="non-terminal residue" evidence="2">
    <location>
        <position position="243"/>
    </location>
</feature>
<reference evidence="2" key="2">
    <citation type="journal article" date="2023" name="IMA Fungus">
        <title>Comparative genomic study of the Penicillium genus elucidates a diverse pangenome and 15 lateral gene transfer events.</title>
        <authorList>
            <person name="Petersen C."/>
            <person name="Sorensen T."/>
            <person name="Nielsen M.R."/>
            <person name="Sondergaard T.E."/>
            <person name="Sorensen J.L."/>
            <person name="Fitzpatrick D.A."/>
            <person name="Frisvad J.C."/>
            <person name="Nielsen K.L."/>
        </authorList>
    </citation>
    <scope>NUCLEOTIDE SEQUENCE</scope>
    <source>
        <strain evidence="2">IBT 17660</strain>
    </source>
</reference>
<comment type="caution">
    <text evidence="2">The sequence shown here is derived from an EMBL/GenBank/DDBJ whole genome shotgun (WGS) entry which is preliminary data.</text>
</comment>
<reference evidence="2" key="1">
    <citation type="submission" date="2022-12" db="EMBL/GenBank/DDBJ databases">
        <authorList>
            <person name="Petersen C."/>
        </authorList>
    </citation>
    <scope>NUCLEOTIDE SEQUENCE</scope>
    <source>
        <strain evidence="2">IBT 17660</strain>
    </source>
</reference>
<name>A0A9W9WSC1_9EURO</name>
<protein>
    <submittedName>
        <fullName evidence="2">Uncharacterized protein</fullName>
    </submittedName>
</protein>
<dbReference type="AlphaFoldDB" id="A0A9W9WSC1"/>
<feature type="compositionally biased region" description="Polar residues" evidence="1">
    <location>
        <begin position="200"/>
        <end position="209"/>
    </location>
</feature>
<keyword evidence="3" id="KW-1185">Reference proteome</keyword>
<accession>A0A9W9WSC1</accession>
<feature type="compositionally biased region" description="Low complexity" evidence="1">
    <location>
        <begin position="219"/>
        <end position="234"/>
    </location>
</feature>
<dbReference type="Proteomes" id="UP001147760">
    <property type="component" value="Unassembled WGS sequence"/>
</dbReference>
<evidence type="ECO:0000256" key="1">
    <source>
        <dbReference type="SAM" id="MobiDB-lite"/>
    </source>
</evidence>
<sequence>HLFAPFSISSSTVEAVRILTVIVTVQIYRPPRPFAIDSDLTSFDRSLIDYHLDYSNPYRPTSLYRPFTTLIPSPPDLYDKSPEVIRELLIHQAVSLVSSSSPRQDPASTIIDNVDLINTRYCNLIYSTLDIIPSSYIQNIKNTTKIITPKSSSVVLKTLSLRFNMNVYYDFIIIEGSNKIVNHPSNSLFNHSINTTLKDSVALNPNTNSNKKDNRKAGNNKSKSGLNNNNNSNNNKKDKKQKP</sequence>
<evidence type="ECO:0000313" key="2">
    <source>
        <dbReference type="EMBL" id="KAJ5472443.1"/>
    </source>
</evidence>
<gene>
    <name evidence="2" type="ORF">N7530_006444</name>
</gene>
<dbReference type="EMBL" id="JAPWDO010000004">
    <property type="protein sequence ID" value="KAJ5472443.1"/>
    <property type="molecule type" value="Genomic_DNA"/>
</dbReference>